<evidence type="ECO:0000313" key="2">
    <source>
        <dbReference type="EMBL" id="PXX78723.1"/>
    </source>
</evidence>
<keyword evidence="3" id="KW-1185">Reference proteome</keyword>
<sequence length="119" mass="12911">MGLAMGGRRWRGRALCAIAGVHTLVAGVEFAPVWRELWAAGVVDSVGRDPLRGAVAWFFLFGVLLALLGLAVDELERQTPAWHSPTLAVGLLVLVLIGVTLMPASGFWLALPVAWRLWR</sequence>
<evidence type="ECO:0000256" key="1">
    <source>
        <dbReference type="SAM" id="Phobius"/>
    </source>
</evidence>
<feature type="transmembrane region" description="Helical" evidence="1">
    <location>
        <begin position="87"/>
        <end position="111"/>
    </location>
</feature>
<accession>A0A318KZN2</accession>
<protein>
    <submittedName>
        <fullName evidence="2">Uncharacterized protein</fullName>
    </submittedName>
</protein>
<dbReference type="EMBL" id="QJKI01000010">
    <property type="protein sequence ID" value="PXX78723.1"/>
    <property type="molecule type" value="Genomic_DNA"/>
</dbReference>
<dbReference type="Proteomes" id="UP000247555">
    <property type="component" value="Unassembled WGS sequence"/>
</dbReference>
<organism evidence="2 3">
    <name type="scientific">Rivihabitans pingtungensis</name>
    <dbReference type="NCBI Taxonomy" id="1054498"/>
    <lineage>
        <taxon>Bacteria</taxon>
        <taxon>Pseudomonadati</taxon>
        <taxon>Pseudomonadota</taxon>
        <taxon>Betaproteobacteria</taxon>
        <taxon>Neisseriales</taxon>
        <taxon>Aquaspirillaceae</taxon>
        <taxon>Rivihabitans</taxon>
    </lineage>
</organism>
<keyword evidence="1" id="KW-0812">Transmembrane</keyword>
<keyword evidence="1" id="KW-0472">Membrane</keyword>
<gene>
    <name evidence="2" type="ORF">DFR34_11045</name>
</gene>
<comment type="caution">
    <text evidence="2">The sequence shown here is derived from an EMBL/GenBank/DDBJ whole genome shotgun (WGS) entry which is preliminary data.</text>
</comment>
<dbReference type="Pfam" id="PF20064">
    <property type="entry name" value="DUF6463"/>
    <property type="match status" value="1"/>
</dbReference>
<feature type="transmembrane region" description="Helical" evidence="1">
    <location>
        <begin position="54"/>
        <end position="75"/>
    </location>
</feature>
<name>A0A318KZN2_9NEIS</name>
<keyword evidence="1" id="KW-1133">Transmembrane helix</keyword>
<dbReference type="InterPro" id="IPR045590">
    <property type="entry name" value="DUF6463"/>
</dbReference>
<dbReference type="RefSeq" id="WP_211309351.1">
    <property type="nucleotide sequence ID" value="NZ_DAIPEO010000299.1"/>
</dbReference>
<dbReference type="AlphaFoldDB" id="A0A318KZN2"/>
<proteinExistence type="predicted"/>
<reference evidence="2 3" key="1">
    <citation type="submission" date="2018-05" db="EMBL/GenBank/DDBJ databases">
        <title>Genomic Encyclopedia of Type Strains, Phase IV (KMG-IV): sequencing the most valuable type-strain genomes for metagenomic binning, comparative biology and taxonomic classification.</title>
        <authorList>
            <person name="Goeker M."/>
        </authorList>
    </citation>
    <scope>NUCLEOTIDE SEQUENCE [LARGE SCALE GENOMIC DNA]</scope>
    <source>
        <strain evidence="2 3">DSM 29661</strain>
    </source>
</reference>
<evidence type="ECO:0000313" key="3">
    <source>
        <dbReference type="Proteomes" id="UP000247555"/>
    </source>
</evidence>